<dbReference type="AlphaFoldDB" id="A0A381P457"/>
<organism evidence="1">
    <name type="scientific">marine metagenome</name>
    <dbReference type="NCBI Taxonomy" id="408172"/>
    <lineage>
        <taxon>unclassified sequences</taxon>
        <taxon>metagenomes</taxon>
        <taxon>ecological metagenomes</taxon>
    </lineage>
</organism>
<dbReference type="PANTHER" id="PTHR30087">
    <property type="entry name" value="INNER MEMBRANE PROTEIN"/>
    <property type="match status" value="1"/>
</dbReference>
<protein>
    <submittedName>
        <fullName evidence="1">Uncharacterized protein</fullName>
    </submittedName>
</protein>
<name>A0A381P457_9ZZZZ</name>
<sequence length="188" mass="21851">MQRRQDDSPRIGISACLLGEEVRYDGGHKRDLYIVETLGPLVEWVPVCPEVELGLGTPREAIRLICNPKNPEAINLVSRSGNDLTVKMRRFARRRARELAKENLSGYILKKDSPSCGMERVKIWNEHNQEISERQGRGLFADELLRQFPNLPMEEEGRLHDPQLRENFIERVFIFRKLRALFAARWTV</sequence>
<dbReference type="PANTHER" id="PTHR30087:SF0">
    <property type="entry name" value="INNER MEMBRANE PROTEIN"/>
    <property type="match status" value="1"/>
</dbReference>
<proteinExistence type="predicted"/>
<accession>A0A381P457</accession>
<dbReference type="InterPro" id="IPR007553">
    <property type="entry name" value="2-thiour_desulf"/>
</dbReference>
<dbReference type="Pfam" id="PF04463">
    <property type="entry name" value="2-thiour_desulf"/>
    <property type="match status" value="1"/>
</dbReference>
<gene>
    <name evidence="1" type="ORF">METZ01_LOCUS14071</name>
</gene>
<reference evidence="1" key="1">
    <citation type="submission" date="2018-05" db="EMBL/GenBank/DDBJ databases">
        <authorList>
            <person name="Lanie J.A."/>
            <person name="Ng W.-L."/>
            <person name="Kazmierczak K.M."/>
            <person name="Andrzejewski T.M."/>
            <person name="Davidsen T.M."/>
            <person name="Wayne K.J."/>
            <person name="Tettelin H."/>
            <person name="Glass J.I."/>
            <person name="Rusch D."/>
            <person name="Podicherti R."/>
            <person name="Tsui H.-C.T."/>
            <person name="Winkler M.E."/>
        </authorList>
    </citation>
    <scope>NUCLEOTIDE SEQUENCE</scope>
</reference>
<dbReference type="EMBL" id="UINC01000788">
    <property type="protein sequence ID" value="SUZ61217.1"/>
    <property type="molecule type" value="Genomic_DNA"/>
</dbReference>
<evidence type="ECO:0000313" key="1">
    <source>
        <dbReference type="EMBL" id="SUZ61217.1"/>
    </source>
</evidence>